<protein>
    <recommendedName>
        <fullName evidence="3">Response regulatory domain-containing protein</fullName>
    </recommendedName>
</protein>
<accession>A0A1F6BIE9</accession>
<evidence type="ECO:0000256" key="2">
    <source>
        <dbReference type="PROSITE-ProRule" id="PRU00169"/>
    </source>
</evidence>
<evidence type="ECO:0000256" key="1">
    <source>
        <dbReference type="ARBA" id="ARBA00022553"/>
    </source>
</evidence>
<dbReference type="GO" id="GO:0000160">
    <property type="term" value="P:phosphorelay signal transduction system"/>
    <property type="evidence" value="ECO:0007669"/>
    <property type="project" value="InterPro"/>
</dbReference>
<proteinExistence type="predicted"/>
<dbReference type="PANTHER" id="PTHR44591:SF3">
    <property type="entry name" value="RESPONSE REGULATORY DOMAIN-CONTAINING PROTEIN"/>
    <property type="match status" value="1"/>
</dbReference>
<evidence type="ECO:0000313" key="5">
    <source>
        <dbReference type="Proteomes" id="UP000176273"/>
    </source>
</evidence>
<feature type="modified residue" description="4-aspartylphosphate" evidence="2">
    <location>
        <position position="56"/>
    </location>
</feature>
<sequence>MILSNKTILLVEDDTVLARMYRRGIEISGGNVIVAEDGEQALSTLKTEKVDAVLLDLMMPKVNGYEVFKRMKDDEKMKSIPVIVLTNLDEHPEYIERVTGTTAEEYLVKSNVSVDEVIKKIAQHVG</sequence>
<dbReference type="Gene3D" id="3.40.50.2300">
    <property type="match status" value="1"/>
</dbReference>
<dbReference type="Proteomes" id="UP000176273">
    <property type="component" value="Unassembled WGS sequence"/>
</dbReference>
<name>A0A1F6BIE9_9BACT</name>
<dbReference type="PROSITE" id="PS50110">
    <property type="entry name" value="RESPONSE_REGULATORY"/>
    <property type="match status" value="1"/>
</dbReference>
<keyword evidence="1 2" id="KW-0597">Phosphoprotein</keyword>
<organism evidence="4 5">
    <name type="scientific">Candidatus Jorgensenbacteria bacterium GWA1_54_12</name>
    <dbReference type="NCBI Taxonomy" id="1798468"/>
    <lineage>
        <taxon>Bacteria</taxon>
        <taxon>Candidatus Joergenseniibacteriota</taxon>
    </lineage>
</organism>
<evidence type="ECO:0000313" key="4">
    <source>
        <dbReference type="EMBL" id="OGG36716.1"/>
    </source>
</evidence>
<comment type="caution">
    <text evidence="4">The sequence shown here is derived from an EMBL/GenBank/DDBJ whole genome shotgun (WGS) entry which is preliminary data.</text>
</comment>
<dbReference type="SUPFAM" id="SSF52172">
    <property type="entry name" value="CheY-like"/>
    <property type="match status" value="1"/>
</dbReference>
<dbReference type="Pfam" id="PF00072">
    <property type="entry name" value="Response_reg"/>
    <property type="match status" value="1"/>
</dbReference>
<dbReference type="SMART" id="SM00448">
    <property type="entry name" value="REC"/>
    <property type="match status" value="1"/>
</dbReference>
<dbReference type="EMBL" id="MFKH01000017">
    <property type="protein sequence ID" value="OGG36716.1"/>
    <property type="molecule type" value="Genomic_DNA"/>
</dbReference>
<gene>
    <name evidence="4" type="ORF">A2110_00050</name>
</gene>
<dbReference type="InterPro" id="IPR001789">
    <property type="entry name" value="Sig_transdc_resp-reg_receiver"/>
</dbReference>
<dbReference type="AlphaFoldDB" id="A0A1F6BIE9"/>
<dbReference type="PANTHER" id="PTHR44591">
    <property type="entry name" value="STRESS RESPONSE REGULATOR PROTEIN 1"/>
    <property type="match status" value="1"/>
</dbReference>
<reference evidence="4 5" key="1">
    <citation type="journal article" date="2016" name="Nat. Commun.">
        <title>Thousands of microbial genomes shed light on interconnected biogeochemical processes in an aquifer system.</title>
        <authorList>
            <person name="Anantharaman K."/>
            <person name="Brown C.T."/>
            <person name="Hug L.A."/>
            <person name="Sharon I."/>
            <person name="Castelle C.J."/>
            <person name="Probst A.J."/>
            <person name="Thomas B.C."/>
            <person name="Singh A."/>
            <person name="Wilkins M.J."/>
            <person name="Karaoz U."/>
            <person name="Brodie E.L."/>
            <person name="Williams K.H."/>
            <person name="Hubbard S.S."/>
            <person name="Banfield J.F."/>
        </authorList>
    </citation>
    <scope>NUCLEOTIDE SEQUENCE [LARGE SCALE GENOMIC DNA]</scope>
</reference>
<evidence type="ECO:0000259" key="3">
    <source>
        <dbReference type="PROSITE" id="PS50110"/>
    </source>
</evidence>
<feature type="domain" description="Response regulatory" evidence="3">
    <location>
        <begin position="7"/>
        <end position="124"/>
    </location>
</feature>
<dbReference type="InterPro" id="IPR050595">
    <property type="entry name" value="Bact_response_regulator"/>
</dbReference>
<dbReference type="STRING" id="1798468.A2110_00050"/>
<dbReference type="InterPro" id="IPR011006">
    <property type="entry name" value="CheY-like_superfamily"/>
</dbReference>